<proteinExistence type="predicted"/>
<accession>A0ACB8UI38</accession>
<organism evidence="1 2">
    <name type="scientific">Irpex rosettiformis</name>
    <dbReference type="NCBI Taxonomy" id="378272"/>
    <lineage>
        <taxon>Eukaryota</taxon>
        <taxon>Fungi</taxon>
        <taxon>Dikarya</taxon>
        <taxon>Basidiomycota</taxon>
        <taxon>Agaricomycotina</taxon>
        <taxon>Agaricomycetes</taxon>
        <taxon>Polyporales</taxon>
        <taxon>Irpicaceae</taxon>
        <taxon>Irpex</taxon>
    </lineage>
</organism>
<name>A0ACB8UI38_9APHY</name>
<gene>
    <name evidence="1" type="ORF">BDY19DRAFT_983061</name>
</gene>
<evidence type="ECO:0000313" key="2">
    <source>
        <dbReference type="Proteomes" id="UP001055072"/>
    </source>
</evidence>
<sequence length="994" mass="112552">MKECGTPNVPSFSALRKLQSKLTTEMGMTSTHHVSVLGNEFYNNGAAQTYRLDWANPLVRPHIRPYVEVSSSVSEFYQARRLHDEDVDLLQLMWADFQDAPDTHFYIKEVAQTRAGSFVIPMKWVCVIDSGVETQCADTSKASIRGNEVTRIHASDLQTNFLGLCSQGFKFIFDNDSPQWTCCMPHPVRVKAEGRPTFTLGIMNWADDVSGNQSKQYNPHTNVYSANLNLPHRKLQQEFFIHFGSTSPTAGALEQLEGFLTETGPEEWHEAYDCLLQCEILFRLINRVDPADNPQQSELCSHIGLHGNKFCRRCHVGGTAKEMERREGYESLFSTGIQRNAEDTVKEITNQFIAATHGSEKTVEQMQTDSGIKDPIAQVWIEQMIKRGRLLHHTRITNPETQDIRLKGWRLRGDARQAVRDEITAGIEVELMKWLTMQPPHRYGNLPQDSPLRDTLRPGDHYNILLGSPGLDVHRDTLVELLHTYLLGLDKYAWHTTHTSWDDSQRELMAVRLQSSSVDGLSIYPVRGRYMVKYRNNLIGKHFKTLQQVSVFHLQPDLLEQVHGGNLLELWKATGELGALLFYHTISDMNTYLEDLEILIGNLLDIWSVIDPNRIIVKPKLHILRHIVDDIRNCGPAILFSTEIFECWNSVFRMCSVLSNHHAPSHDIATALLDLERFKHQVSGGWWKTVDGTYICAGEGVIGMFSSHDAMQRRLGWHNDKTHPPGTLIRRSRAKRTSLSWESILQSAYDKDSGGANVTIDVAVLPQSPHVHWEYAKAFIAQSGDVCNEASWVFYEGPCATQVSPDDNTGEQPVYAGRVQHILVSAEPATNANGAGLAQIERFSVSDQTDSRLNMPVLFRDHGKHTVDVVSVQNVRFIFNAQHDCLTAECAIEDENVYQERRQTQLTQKVIRHGVMQRYFVNMHAIHNAALIRLTLPRHLSKPKPFFEDRMAKHREFADSAASMNTKRREATAAKASETRARKKAAEGNLAGGK</sequence>
<comment type="caution">
    <text evidence="1">The sequence shown here is derived from an EMBL/GenBank/DDBJ whole genome shotgun (WGS) entry which is preliminary data.</text>
</comment>
<protein>
    <submittedName>
        <fullName evidence="1">Uncharacterized protein</fullName>
    </submittedName>
</protein>
<dbReference type="Proteomes" id="UP001055072">
    <property type="component" value="Unassembled WGS sequence"/>
</dbReference>
<keyword evidence="2" id="KW-1185">Reference proteome</keyword>
<evidence type="ECO:0000313" key="1">
    <source>
        <dbReference type="EMBL" id="KAI0093370.1"/>
    </source>
</evidence>
<reference evidence="1" key="1">
    <citation type="journal article" date="2021" name="Environ. Microbiol.">
        <title>Gene family expansions and transcriptome signatures uncover fungal adaptations to wood decay.</title>
        <authorList>
            <person name="Hage H."/>
            <person name="Miyauchi S."/>
            <person name="Viragh M."/>
            <person name="Drula E."/>
            <person name="Min B."/>
            <person name="Chaduli D."/>
            <person name="Navarro D."/>
            <person name="Favel A."/>
            <person name="Norest M."/>
            <person name="Lesage-Meessen L."/>
            <person name="Balint B."/>
            <person name="Merenyi Z."/>
            <person name="de Eugenio L."/>
            <person name="Morin E."/>
            <person name="Martinez A.T."/>
            <person name="Baldrian P."/>
            <person name="Stursova M."/>
            <person name="Martinez M.J."/>
            <person name="Novotny C."/>
            <person name="Magnuson J.K."/>
            <person name="Spatafora J.W."/>
            <person name="Maurice S."/>
            <person name="Pangilinan J."/>
            <person name="Andreopoulos W."/>
            <person name="LaButti K."/>
            <person name="Hundley H."/>
            <person name="Na H."/>
            <person name="Kuo A."/>
            <person name="Barry K."/>
            <person name="Lipzen A."/>
            <person name="Henrissat B."/>
            <person name="Riley R."/>
            <person name="Ahrendt S."/>
            <person name="Nagy L.G."/>
            <person name="Grigoriev I.V."/>
            <person name="Martin F."/>
            <person name="Rosso M.N."/>
        </authorList>
    </citation>
    <scope>NUCLEOTIDE SEQUENCE</scope>
    <source>
        <strain evidence="1">CBS 384.51</strain>
    </source>
</reference>
<dbReference type="EMBL" id="MU274902">
    <property type="protein sequence ID" value="KAI0093370.1"/>
    <property type="molecule type" value="Genomic_DNA"/>
</dbReference>